<dbReference type="PANTHER" id="PTHR43917:SF8">
    <property type="entry name" value="GH16740P-RELATED"/>
    <property type="match status" value="1"/>
</dbReference>
<organism evidence="2 3">
    <name type="scientific">Plectus sambesii</name>
    <dbReference type="NCBI Taxonomy" id="2011161"/>
    <lineage>
        <taxon>Eukaryota</taxon>
        <taxon>Metazoa</taxon>
        <taxon>Ecdysozoa</taxon>
        <taxon>Nematoda</taxon>
        <taxon>Chromadorea</taxon>
        <taxon>Plectida</taxon>
        <taxon>Plectina</taxon>
        <taxon>Plectoidea</taxon>
        <taxon>Plectidae</taxon>
        <taxon>Plectus</taxon>
    </lineage>
</organism>
<feature type="domain" description="Glutathione S-transferase C-terminal" evidence="1">
    <location>
        <begin position="11"/>
        <end position="84"/>
    </location>
</feature>
<dbReference type="InterPro" id="IPR004046">
    <property type="entry name" value="GST_C"/>
</dbReference>
<dbReference type="InterPro" id="IPR036282">
    <property type="entry name" value="Glutathione-S-Trfase_C_sf"/>
</dbReference>
<proteinExistence type="predicted"/>
<dbReference type="Pfam" id="PF00043">
    <property type="entry name" value="GST_C"/>
    <property type="match status" value="1"/>
</dbReference>
<dbReference type="Gene3D" id="1.20.1050.10">
    <property type="match status" value="1"/>
</dbReference>
<dbReference type="SUPFAM" id="SSF47616">
    <property type="entry name" value="GST C-terminal domain-like"/>
    <property type="match status" value="1"/>
</dbReference>
<dbReference type="GO" id="GO:0004364">
    <property type="term" value="F:glutathione transferase activity"/>
    <property type="evidence" value="ECO:0007669"/>
    <property type="project" value="TreeGrafter"/>
</dbReference>
<dbReference type="AlphaFoldDB" id="A0A914W655"/>
<dbReference type="Proteomes" id="UP000887566">
    <property type="component" value="Unplaced"/>
</dbReference>
<dbReference type="GO" id="GO:0006749">
    <property type="term" value="P:glutathione metabolic process"/>
    <property type="evidence" value="ECO:0007669"/>
    <property type="project" value="TreeGrafter"/>
</dbReference>
<dbReference type="WBParaSite" id="PSAMB.scaffold3351size18643.g21133.t1">
    <property type="protein sequence ID" value="PSAMB.scaffold3351size18643.g21133.t1"/>
    <property type="gene ID" value="PSAMB.scaffold3351size18643.g21133"/>
</dbReference>
<dbReference type="GO" id="GO:0005737">
    <property type="term" value="C:cytoplasm"/>
    <property type="evidence" value="ECO:0007669"/>
    <property type="project" value="TreeGrafter"/>
</dbReference>
<name>A0A914W655_9BILA</name>
<dbReference type="PANTHER" id="PTHR43917">
    <property type="match status" value="1"/>
</dbReference>
<accession>A0A914W655</accession>
<protein>
    <submittedName>
        <fullName evidence="3">Glutathione S-transferase C-terminal domain-containing protein</fullName>
    </submittedName>
</protein>
<evidence type="ECO:0000313" key="2">
    <source>
        <dbReference type="Proteomes" id="UP000887566"/>
    </source>
</evidence>
<evidence type="ECO:0000259" key="1">
    <source>
        <dbReference type="Pfam" id="PF00043"/>
    </source>
</evidence>
<keyword evidence="2" id="KW-1185">Reference proteome</keyword>
<sequence>MTAAIPKITGKAINATAVQDSVTGVENMIKQFEDVFLAKKSHYIGGSNYISIADLLALCEFEQMNLLGYDLSSHEKVSQWMVRCRGKLEPHYSEITETLRQLGESAK</sequence>
<evidence type="ECO:0000313" key="3">
    <source>
        <dbReference type="WBParaSite" id="PSAMB.scaffold3351size18643.g21133.t1"/>
    </source>
</evidence>
<reference evidence="3" key="1">
    <citation type="submission" date="2022-11" db="UniProtKB">
        <authorList>
            <consortium name="WormBaseParasite"/>
        </authorList>
    </citation>
    <scope>IDENTIFICATION</scope>
</reference>
<dbReference type="InterPro" id="IPR051369">
    <property type="entry name" value="GST_Theta"/>
</dbReference>